<keyword evidence="2" id="KW-1185">Reference proteome</keyword>
<dbReference type="EMBL" id="UYRV01001394">
    <property type="protein sequence ID" value="VDK46862.1"/>
    <property type="molecule type" value="Genomic_DNA"/>
</dbReference>
<gene>
    <name evidence="1" type="ORF">CGOC_LOCUS885</name>
</gene>
<evidence type="ECO:0000313" key="1">
    <source>
        <dbReference type="EMBL" id="VDK46862.1"/>
    </source>
</evidence>
<dbReference type="InterPro" id="IPR036703">
    <property type="entry name" value="MOB_kinase_act_sf"/>
</dbReference>
<protein>
    <submittedName>
        <fullName evidence="1">Uncharacterized protein</fullName>
    </submittedName>
</protein>
<feature type="non-terminal residue" evidence="1">
    <location>
        <position position="1"/>
    </location>
</feature>
<dbReference type="SUPFAM" id="SSF101152">
    <property type="entry name" value="Mob1/phocein"/>
    <property type="match status" value="1"/>
</dbReference>
<accession>A0A3P6QAH9</accession>
<organism evidence="1 2">
    <name type="scientific">Cylicostephanus goldi</name>
    <name type="common">Nematode worm</name>
    <dbReference type="NCBI Taxonomy" id="71465"/>
    <lineage>
        <taxon>Eukaryota</taxon>
        <taxon>Metazoa</taxon>
        <taxon>Ecdysozoa</taxon>
        <taxon>Nematoda</taxon>
        <taxon>Chromadorea</taxon>
        <taxon>Rhabditida</taxon>
        <taxon>Rhabditina</taxon>
        <taxon>Rhabditomorpha</taxon>
        <taxon>Strongyloidea</taxon>
        <taxon>Strongylidae</taxon>
        <taxon>Cylicostephanus</taxon>
    </lineage>
</organism>
<dbReference type="Gene3D" id="1.20.140.30">
    <property type="entry name" value="MOB kinase activator"/>
    <property type="match status" value="1"/>
</dbReference>
<dbReference type="AlphaFoldDB" id="A0A3P6QAH9"/>
<name>A0A3P6QAH9_CYLGO</name>
<sequence length="155" mass="17939">HLLIKCVLGNQFSGEFESHIRRVIRLLWHCCGHLASKHWDELGELHCFSSYVEGQLELRPQCALVMAHLSKLSKTFALLDSKDQQLINNMVQTVRIWLGSDRRLAKPAAADPSIKCDFVWPRRRWKQRSHATMESCAVVQKRELGRSSHTRCTYV</sequence>
<reference evidence="1 2" key="1">
    <citation type="submission" date="2018-11" db="EMBL/GenBank/DDBJ databases">
        <authorList>
            <consortium name="Pathogen Informatics"/>
        </authorList>
    </citation>
    <scope>NUCLEOTIDE SEQUENCE [LARGE SCALE GENOMIC DNA]</scope>
</reference>
<evidence type="ECO:0000313" key="2">
    <source>
        <dbReference type="Proteomes" id="UP000271889"/>
    </source>
</evidence>
<dbReference type="Proteomes" id="UP000271889">
    <property type="component" value="Unassembled WGS sequence"/>
</dbReference>
<dbReference type="OrthoDB" id="8170117at2759"/>
<proteinExistence type="predicted"/>